<dbReference type="PROSITE" id="PS50921">
    <property type="entry name" value="ANTAR"/>
    <property type="match status" value="1"/>
</dbReference>
<dbReference type="InterPro" id="IPR005561">
    <property type="entry name" value="ANTAR"/>
</dbReference>
<evidence type="ECO:0000256" key="1">
    <source>
        <dbReference type="SAM" id="Coils"/>
    </source>
</evidence>
<name>A0A1H0MMW9_9MICO</name>
<gene>
    <name evidence="3" type="ORF">SAMN04489867_0664</name>
</gene>
<sequence>MDEEQADSHIERQLGALQNEAADLREQLGKLNARLEAADFVSDERHDRAVVERRRTDQLEVRADAGDVRASEQARRSDDQDLRMDGIRADLDVDREMIHALQAEGLVRDGQVKNLQEALRTARLIGAAIGIVMASTKVDQPSAFEALRRASMDRNRKLRDVAEQLVLTGTLDDPTA</sequence>
<evidence type="ECO:0000313" key="4">
    <source>
        <dbReference type="Proteomes" id="UP000199077"/>
    </source>
</evidence>
<dbReference type="GO" id="GO:0003723">
    <property type="term" value="F:RNA binding"/>
    <property type="evidence" value="ECO:0007669"/>
    <property type="project" value="InterPro"/>
</dbReference>
<dbReference type="Gene3D" id="1.10.10.10">
    <property type="entry name" value="Winged helix-like DNA-binding domain superfamily/Winged helix DNA-binding domain"/>
    <property type="match status" value="1"/>
</dbReference>
<accession>A0A1H0MMW9</accession>
<reference evidence="4" key="1">
    <citation type="submission" date="2016-10" db="EMBL/GenBank/DDBJ databases">
        <authorList>
            <person name="Varghese N."/>
            <person name="Submissions S."/>
        </authorList>
    </citation>
    <scope>NUCLEOTIDE SEQUENCE [LARGE SCALE GENOMIC DNA]</scope>
    <source>
        <strain evidence="4">DSM 22329</strain>
    </source>
</reference>
<dbReference type="EMBL" id="LT629711">
    <property type="protein sequence ID" value="SDO81727.1"/>
    <property type="molecule type" value="Genomic_DNA"/>
</dbReference>
<organism evidence="3 4">
    <name type="scientific">Pedococcus dokdonensis</name>
    <dbReference type="NCBI Taxonomy" id="443156"/>
    <lineage>
        <taxon>Bacteria</taxon>
        <taxon>Bacillati</taxon>
        <taxon>Actinomycetota</taxon>
        <taxon>Actinomycetes</taxon>
        <taxon>Micrococcales</taxon>
        <taxon>Intrasporangiaceae</taxon>
        <taxon>Pedococcus</taxon>
    </lineage>
</organism>
<keyword evidence="1" id="KW-0175">Coiled coil</keyword>
<dbReference type="STRING" id="443156.SAMN04489867_0664"/>
<feature type="coiled-coil region" evidence="1">
    <location>
        <begin position="7"/>
        <end position="34"/>
    </location>
</feature>
<evidence type="ECO:0000313" key="3">
    <source>
        <dbReference type="EMBL" id="SDO81727.1"/>
    </source>
</evidence>
<dbReference type="SMART" id="SM01012">
    <property type="entry name" value="ANTAR"/>
    <property type="match status" value="1"/>
</dbReference>
<dbReference type="AlphaFoldDB" id="A0A1H0MMW9"/>
<dbReference type="Pfam" id="PF03861">
    <property type="entry name" value="ANTAR"/>
    <property type="match status" value="1"/>
</dbReference>
<protein>
    <submittedName>
        <fullName evidence="3">ANTAR domain-containing protein</fullName>
    </submittedName>
</protein>
<keyword evidence="4" id="KW-1185">Reference proteome</keyword>
<feature type="domain" description="ANTAR" evidence="2">
    <location>
        <begin position="105"/>
        <end position="166"/>
    </location>
</feature>
<proteinExistence type="predicted"/>
<dbReference type="Proteomes" id="UP000199077">
    <property type="component" value="Chromosome I"/>
</dbReference>
<dbReference type="InterPro" id="IPR011006">
    <property type="entry name" value="CheY-like_superfamily"/>
</dbReference>
<dbReference type="OrthoDB" id="4870996at2"/>
<evidence type="ECO:0000259" key="2">
    <source>
        <dbReference type="PROSITE" id="PS50921"/>
    </source>
</evidence>
<dbReference type="SUPFAM" id="SSF52172">
    <property type="entry name" value="CheY-like"/>
    <property type="match status" value="1"/>
</dbReference>
<dbReference type="InterPro" id="IPR036388">
    <property type="entry name" value="WH-like_DNA-bd_sf"/>
</dbReference>
<dbReference type="RefSeq" id="WP_091781445.1">
    <property type="nucleotide sequence ID" value="NZ_LT629711.1"/>
</dbReference>